<evidence type="ECO:0000313" key="9">
    <source>
        <dbReference type="EMBL" id="QJX81393.1"/>
    </source>
</evidence>
<evidence type="ECO:0000313" key="10">
    <source>
        <dbReference type="Proteomes" id="UP000220341"/>
    </source>
</evidence>
<dbReference type="GO" id="GO:0003677">
    <property type="term" value="F:DNA binding"/>
    <property type="evidence" value="ECO:0007669"/>
    <property type="project" value="UniProtKB-KW"/>
</dbReference>
<dbReference type="PANTHER" id="PTHR43214">
    <property type="entry name" value="TWO-COMPONENT RESPONSE REGULATOR"/>
    <property type="match status" value="1"/>
</dbReference>
<keyword evidence="4 8" id="KW-0238">DNA-binding</keyword>
<dbReference type="GO" id="GO:0000160">
    <property type="term" value="P:phosphorelay signal transduction system"/>
    <property type="evidence" value="ECO:0007669"/>
    <property type="project" value="InterPro"/>
</dbReference>
<keyword evidence="2 6" id="KW-0597">Phosphoprotein</keyword>
<evidence type="ECO:0000256" key="3">
    <source>
        <dbReference type="ARBA" id="ARBA00023015"/>
    </source>
</evidence>
<geneLocation type="plasmid" evidence="11">
    <name>pfdu301d</name>
</geneLocation>
<evidence type="ECO:0000256" key="1">
    <source>
        <dbReference type="ARBA" id="ARBA00004496"/>
    </source>
</evidence>
<evidence type="ECO:0000256" key="4">
    <source>
        <dbReference type="ARBA" id="ARBA00023125"/>
    </source>
</evidence>
<dbReference type="EMBL" id="NTYW01000038">
    <property type="protein sequence ID" value="PES33055.1"/>
    <property type="molecule type" value="Genomic_DNA"/>
</dbReference>
<accession>A0A2C3J0L4</accession>
<dbReference type="EMBL" id="CP045276">
    <property type="protein sequence ID" value="QJX81393.1"/>
    <property type="molecule type" value="Genomic_DNA"/>
</dbReference>
<dbReference type="GO" id="GO:0005737">
    <property type="term" value="C:cytoplasm"/>
    <property type="evidence" value="ECO:0007669"/>
    <property type="project" value="UniProtKB-SubCell"/>
</dbReference>
<evidence type="ECO:0000313" key="8">
    <source>
        <dbReference type="EMBL" id="PES33055.1"/>
    </source>
</evidence>
<dbReference type="InterPro" id="IPR039420">
    <property type="entry name" value="WalR-like"/>
</dbReference>
<organism evidence="8 10">
    <name type="scientific">Priestia megaterium</name>
    <name type="common">Bacillus megaterium</name>
    <dbReference type="NCBI Taxonomy" id="1404"/>
    <lineage>
        <taxon>Bacteria</taxon>
        <taxon>Bacillati</taxon>
        <taxon>Bacillota</taxon>
        <taxon>Bacilli</taxon>
        <taxon>Bacillales</taxon>
        <taxon>Bacillaceae</taxon>
        <taxon>Priestia</taxon>
    </lineage>
</organism>
<feature type="domain" description="Response regulatory" evidence="7">
    <location>
        <begin position="5"/>
        <end position="126"/>
    </location>
</feature>
<dbReference type="PROSITE" id="PS50110">
    <property type="entry name" value="RESPONSE_REGULATORY"/>
    <property type="match status" value="1"/>
</dbReference>
<comment type="subcellular location">
    <subcellularLocation>
        <location evidence="1">Cytoplasm</location>
    </subcellularLocation>
</comment>
<dbReference type="SUPFAM" id="SSF46894">
    <property type="entry name" value="C-terminal effector domain of the bipartite response regulators"/>
    <property type="match status" value="1"/>
</dbReference>
<keyword evidence="9" id="KW-0614">Plasmid</keyword>
<gene>
    <name evidence="8" type="ORF">CN497_21740</name>
    <name evidence="9" type="ORF">FDZ14_35415</name>
</gene>
<dbReference type="InterPro" id="IPR011006">
    <property type="entry name" value="CheY-like_superfamily"/>
</dbReference>
<dbReference type="InterPro" id="IPR000792">
    <property type="entry name" value="Tscrpt_reg_LuxR_C"/>
</dbReference>
<dbReference type="PANTHER" id="PTHR43214:SF43">
    <property type="entry name" value="TWO-COMPONENT RESPONSE REGULATOR"/>
    <property type="match status" value="1"/>
</dbReference>
<sequence>MDKIKLMIVEDDPVWMQCISDYIEKENDIIVVKQAYNKEEALQVDYNNIDVVLLDLTLLKDEGDEENLSGLEVARHLYKKGLKKTIMLTSWDEKDIILECFDTGVVNYLTKTSYRDIPDAIREAFRGKVSLHADVTNVLVGELRKERKVKILTPTEREVYTLREQGLNKSQIADKLYKSVETIKRQLRIIKSKMQ</sequence>
<evidence type="ECO:0000313" key="11">
    <source>
        <dbReference type="Proteomes" id="UP000501076"/>
    </source>
</evidence>
<dbReference type="SUPFAM" id="SSF52172">
    <property type="entry name" value="CheY-like"/>
    <property type="match status" value="1"/>
</dbReference>
<dbReference type="PRINTS" id="PR00038">
    <property type="entry name" value="HTHLUXR"/>
</dbReference>
<dbReference type="AlphaFoldDB" id="A0A0L1LIJ2"/>
<dbReference type="InterPro" id="IPR016032">
    <property type="entry name" value="Sig_transdc_resp-reg_C-effctor"/>
</dbReference>
<dbReference type="SMART" id="SM00448">
    <property type="entry name" value="REC"/>
    <property type="match status" value="1"/>
</dbReference>
<dbReference type="InterPro" id="IPR001789">
    <property type="entry name" value="Sig_transdc_resp-reg_receiver"/>
</dbReference>
<keyword evidence="5" id="KW-0804">Transcription</keyword>
<feature type="modified residue" description="4-aspartylphosphate" evidence="6">
    <location>
        <position position="55"/>
    </location>
</feature>
<evidence type="ECO:0000256" key="6">
    <source>
        <dbReference type="PROSITE-ProRule" id="PRU00169"/>
    </source>
</evidence>
<dbReference type="RefSeq" id="WP_050691518.1">
    <property type="nucleotide sequence ID" value="NZ_CP025701.1"/>
</dbReference>
<dbReference type="Proteomes" id="UP000501076">
    <property type="component" value="Plasmid pFDU301D"/>
</dbReference>
<proteinExistence type="predicted"/>
<dbReference type="Proteomes" id="UP000220341">
    <property type="component" value="Unassembled WGS sequence"/>
</dbReference>
<dbReference type="GO" id="GO:0006355">
    <property type="term" value="P:regulation of DNA-templated transcription"/>
    <property type="evidence" value="ECO:0007669"/>
    <property type="project" value="InterPro"/>
</dbReference>
<reference evidence="8 10" key="1">
    <citation type="submission" date="2017-09" db="EMBL/GenBank/DDBJ databases">
        <title>Large-scale bioinformatics analysis of Bacillus genomes uncovers conserved roles of natural products in bacterial physiology.</title>
        <authorList>
            <consortium name="Agbiome Team Llc"/>
            <person name="Bleich R.M."/>
            <person name="Kirk G.J."/>
            <person name="Santa Maria K.C."/>
            <person name="Allen S.E."/>
            <person name="Farag S."/>
            <person name="Shank E.A."/>
            <person name="Bowers A."/>
        </authorList>
    </citation>
    <scope>NUCLEOTIDE SEQUENCE [LARGE SCALE GENOMIC DNA]</scope>
    <source>
        <strain evidence="8 10">AFS003013</strain>
    </source>
</reference>
<name>A0A0L1LIJ2_PRIMG</name>
<evidence type="ECO:0000256" key="5">
    <source>
        <dbReference type="ARBA" id="ARBA00023163"/>
    </source>
</evidence>
<reference evidence="9 11" key="2">
    <citation type="submission" date="2019-10" db="EMBL/GenBank/DDBJ databases">
        <title>Complete genome sequences for adaption low water activity.</title>
        <authorList>
            <person name="Zhao L."/>
            <person name="Zhong J."/>
        </authorList>
    </citation>
    <scope>NUCLEOTIDE SEQUENCE [LARGE SCALE GENOMIC DNA]</scope>
    <source>
        <strain evidence="9 11">FDU301</strain>
        <plasmid evidence="9">pFDU301D</plasmid>
        <plasmid evidence="11">pfdu301d</plasmid>
    </source>
</reference>
<evidence type="ECO:0000256" key="2">
    <source>
        <dbReference type="ARBA" id="ARBA00022553"/>
    </source>
</evidence>
<keyword evidence="3" id="KW-0805">Transcription regulation</keyword>
<dbReference type="Pfam" id="PF00072">
    <property type="entry name" value="Response_reg"/>
    <property type="match status" value="1"/>
</dbReference>
<protein>
    <submittedName>
        <fullName evidence="8 9">Response regulator</fullName>
    </submittedName>
</protein>
<dbReference type="Gene3D" id="3.40.50.2300">
    <property type="match status" value="1"/>
</dbReference>
<accession>A0A0L1LIJ2</accession>
<evidence type="ECO:0000259" key="7">
    <source>
        <dbReference type="PROSITE" id="PS50110"/>
    </source>
</evidence>
<geneLocation type="plasmid" evidence="9">
    <name>pFDU301D</name>
</geneLocation>